<protein>
    <submittedName>
        <fullName evidence="2">Uncharacterized protein</fullName>
    </submittedName>
</protein>
<organism evidence="2 3">
    <name type="scientific">Pleodorina starrii</name>
    <dbReference type="NCBI Taxonomy" id="330485"/>
    <lineage>
        <taxon>Eukaryota</taxon>
        <taxon>Viridiplantae</taxon>
        <taxon>Chlorophyta</taxon>
        <taxon>core chlorophytes</taxon>
        <taxon>Chlorophyceae</taxon>
        <taxon>CS clade</taxon>
        <taxon>Chlamydomonadales</taxon>
        <taxon>Volvocaceae</taxon>
        <taxon>Pleodorina</taxon>
    </lineage>
</organism>
<dbReference type="Proteomes" id="UP001165080">
    <property type="component" value="Unassembled WGS sequence"/>
</dbReference>
<feature type="transmembrane region" description="Helical" evidence="1">
    <location>
        <begin position="30"/>
        <end position="53"/>
    </location>
</feature>
<evidence type="ECO:0000256" key="1">
    <source>
        <dbReference type="SAM" id="Phobius"/>
    </source>
</evidence>
<reference evidence="2 3" key="1">
    <citation type="journal article" date="2023" name="Commun. Biol.">
        <title>Reorganization of the ancestral sex-determining regions during the evolution of trioecy in Pleodorina starrii.</title>
        <authorList>
            <person name="Takahashi K."/>
            <person name="Suzuki S."/>
            <person name="Kawai-Toyooka H."/>
            <person name="Yamamoto K."/>
            <person name="Hamaji T."/>
            <person name="Ootsuki R."/>
            <person name="Yamaguchi H."/>
            <person name="Kawachi M."/>
            <person name="Higashiyama T."/>
            <person name="Nozaki H."/>
        </authorList>
    </citation>
    <scope>NUCLEOTIDE SEQUENCE [LARGE SCALE GENOMIC DNA]</scope>
    <source>
        <strain evidence="2 3">NIES-4479</strain>
    </source>
</reference>
<accession>A0A9W6F0T4</accession>
<keyword evidence="3" id="KW-1185">Reference proteome</keyword>
<gene>
    <name evidence="2" type="primary">PLEST003322</name>
    <name evidence="2" type="ORF">PLESTB_000634500</name>
</gene>
<dbReference type="EMBL" id="BRXU01000006">
    <property type="protein sequence ID" value="GLC52483.1"/>
    <property type="molecule type" value="Genomic_DNA"/>
</dbReference>
<keyword evidence="1" id="KW-0472">Membrane</keyword>
<name>A0A9W6F0T4_9CHLO</name>
<dbReference type="AlphaFoldDB" id="A0A9W6F0T4"/>
<proteinExistence type="predicted"/>
<evidence type="ECO:0000313" key="2">
    <source>
        <dbReference type="EMBL" id="GLC52483.1"/>
    </source>
</evidence>
<sequence>MYVEEAQGGAIQGIAREKRSERLKGRLPKLGGGGLILGGLFLAADLVTTGGLLSASAMAASAATAAATGAGATAAVGGVMVNRGGARKDQARTSANNATTELQAMAAQVSKGVEELNAGVSLLDVIMQQLAGDFEAWAKVVDEPLGRDMAAEYRSKADPIGFEAGVRAMWREMELGSLKQR</sequence>
<comment type="caution">
    <text evidence="2">The sequence shown here is derived from an EMBL/GenBank/DDBJ whole genome shotgun (WGS) entry which is preliminary data.</text>
</comment>
<feature type="transmembrane region" description="Helical" evidence="1">
    <location>
        <begin position="59"/>
        <end position="81"/>
    </location>
</feature>
<evidence type="ECO:0000313" key="3">
    <source>
        <dbReference type="Proteomes" id="UP001165080"/>
    </source>
</evidence>
<keyword evidence="1" id="KW-0812">Transmembrane</keyword>
<keyword evidence="1" id="KW-1133">Transmembrane helix</keyword>